<dbReference type="Pfam" id="PF02585">
    <property type="entry name" value="PIG-L"/>
    <property type="match status" value="1"/>
</dbReference>
<reference evidence="1" key="1">
    <citation type="journal article" date="2020" name="mSystems">
        <title>Genome- and Community-Level Interaction Insights into Carbon Utilization and Element Cycling Functions of Hydrothermarchaeota in Hydrothermal Sediment.</title>
        <authorList>
            <person name="Zhou Z."/>
            <person name="Liu Y."/>
            <person name="Xu W."/>
            <person name="Pan J."/>
            <person name="Luo Z.H."/>
            <person name="Li M."/>
        </authorList>
    </citation>
    <scope>NUCLEOTIDE SEQUENCE [LARGE SCALE GENOMIC DNA]</scope>
    <source>
        <strain evidence="1">SpSt-594</strain>
    </source>
</reference>
<protein>
    <recommendedName>
        <fullName evidence="2">PIG-L family deacetylase</fullName>
    </recommendedName>
</protein>
<dbReference type="EMBL" id="DSZH01000032">
    <property type="protein sequence ID" value="HGU47059.1"/>
    <property type="molecule type" value="Genomic_DNA"/>
</dbReference>
<evidence type="ECO:0008006" key="2">
    <source>
        <dbReference type="Google" id="ProtNLM"/>
    </source>
</evidence>
<dbReference type="InterPro" id="IPR003737">
    <property type="entry name" value="GlcNAc_PI_deacetylase-related"/>
</dbReference>
<evidence type="ECO:0000313" key="1">
    <source>
        <dbReference type="EMBL" id="HGU47059.1"/>
    </source>
</evidence>
<proteinExistence type="predicted"/>
<comment type="caution">
    <text evidence="1">The sequence shown here is derived from an EMBL/GenBank/DDBJ whole genome shotgun (WGS) entry which is preliminary data.</text>
</comment>
<dbReference type="Gene3D" id="3.40.50.10320">
    <property type="entry name" value="LmbE-like"/>
    <property type="match status" value="1"/>
</dbReference>
<dbReference type="SUPFAM" id="SSF102588">
    <property type="entry name" value="LmbE-like"/>
    <property type="match status" value="1"/>
</dbReference>
<dbReference type="AlphaFoldDB" id="A0A7C4S204"/>
<gene>
    <name evidence="1" type="ORF">ENT60_00650</name>
</gene>
<organism evidence="1">
    <name type="scientific">candidate division WOR-3 bacterium</name>
    <dbReference type="NCBI Taxonomy" id="2052148"/>
    <lineage>
        <taxon>Bacteria</taxon>
        <taxon>Bacteria division WOR-3</taxon>
    </lineage>
</organism>
<name>A0A7C4S204_UNCW3</name>
<accession>A0A7C4S204</accession>
<sequence length="223" mass="26316">MSTKNFKKIMFFSAHPDDEIAGAGGFMLKILKRKGKIKLVLCIDPAEPRFDIDEKKEREQRLKEFEMVAKKLKAEWSFLNFPHYPSISYETILPCVTEIRKFKPDIVLILQENDYHTEHQLVAKIVKRAVWHASRNAFPQCGKPHLTKEIWETDGDRPLFDPNHFEDISEVIEEKKKLFLLYDSQQKRKDLISAIEGLNRFRGIMYKKGRFAEAFKITRFFYG</sequence>
<dbReference type="InterPro" id="IPR024078">
    <property type="entry name" value="LmbE-like_dom_sf"/>
</dbReference>